<name>A0A7W8XBN3_9HYPH</name>
<dbReference type="AlphaFoldDB" id="A0A7W8XBN3"/>
<dbReference type="PROSITE" id="PS51257">
    <property type="entry name" value="PROKAR_LIPOPROTEIN"/>
    <property type="match status" value="1"/>
</dbReference>
<keyword evidence="3" id="KW-1185">Reference proteome</keyword>
<keyword evidence="1" id="KW-1133">Transmembrane helix</keyword>
<dbReference type="RefSeq" id="WP_018326119.1">
    <property type="nucleotide sequence ID" value="NZ_JACHBK010000016.1"/>
</dbReference>
<accession>A0A7W8XBN3</accession>
<evidence type="ECO:0000256" key="1">
    <source>
        <dbReference type="SAM" id="Phobius"/>
    </source>
</evidence>
<feature type="transmembrane region" description="Helical" evidence="1">
    <location>
        <begin position="40"/>
        <end position="66"/>
    </location>
</feature>
<feature type="transmembrane region" description="Helical" evidence="1">
    <location>
        <begin position="73"/>
        <end position="96"/>
    </location>
</feature>
<evidence type="ECO:0000313" key="3">
    <source>
        <dbReference type="Proteomes" id="UP000585507"/>
    </source>
</evidence>
<dbReference type="Proteomes" id="UP000585507">
    <property type="component" value="Unassembled WGS sequence"/>
</dbReference>
<dbReference type="EMBL" id="JACHBK010000016">
    <property type="protein sequence ID" value="MBB5538982.1"/>
    <property type="molecule type" value="Genomic_DNA"/>
</dbReference>
<organism evidence="2 3">
    <name type="scientific">Rhizobium giardinii</name>
    <dbReference type="NCBI Taxonomy" id="56731"/>
    <lineage>
        <taxon>Bacteria</taxon>
        <taxon>Pseudomonadati</taxon>
        <taxon>Pseudomonadota</taxon>
        <taxon>Alphaproteobacteria</taxon>
        <taxon>Hyphomicrobiales</taxon>
        <taxon>Rhizobiaceae</taxon>
        <taxon>Rhizobium/Agrobacterium group</taxon>
        <taxon>Rhizobium</taxon>
    </lineage>
</organism>
<keyword evidence="1" id="KW-0472">Membrane</keyword>
<evidence type="ECO:0000313" key="2">
    <source>
        <dbReference type="EMBL" id="MBB5538982.1"/>
    </source>
</evidence>
<proteinExistence type="predicted"/>
<sequence>MRSLALAVCAFLSVLAACGGILLGTFLIVSPSGGGFFPNLGAILGLLVLGAGNLVSNICNGIYCWFGEPPRWLGIVTLVQSLSTLLFAGILVSGMARMS</sequence>
<protein>
    <submittedName>
        <fullName evidence="2">Uncharacterized protein</fullName>
    </submittedName>
</protein>
<comment type="caution">
    <text evidence="2">The sequence shown here is derived from an EMBL/GenBank/DDBJ whole genome shotgun (WGS) entry which is preliminary data.</text>
</comment>
<reference evidence="2 3" key="1">
    <citation type="submission" date="2020-08" db="EMBL/GenBank/DDBJ databases">
        <title>Genomic Encyclopedia of Type Strains, Phase IV (KMG-V): Genome sequencing to study the core and pangenomes of soil and plant-associated prokaryotes.</title>
        <authorList>
            <person name="Whitman W."/>
        </authorList>
    </citation>
    <scope>NUCLEOTIDE SEQUENCE [LARGE SCALE GENOMIC DNA]</scope>
    <source>
        <strain evidence="2 3">SEMIA 4084</strain>
    </source>
</reference>
<keyword evidence="1" id="KW-0812">Transmembrane</keyword>
<gene>
    <name evidence="2" type="ORF">GGD55_005725</name>
</gene>